<keyword evidence="8" id="KW-0862">Zinc</keyword>
<dbReference type="CDD" id="cd18137">
    <property type="entry name" value="HLD_clamp_pol_III_gamma_tau"/>
    <property type="match status" value="1"/>
</dbReference>
<organism evidence="14 15">
    <name type="scientific">Halanaerobium saccharolyticum</name>
    <dbReference type="NCBI Taxonomy" id="43595"/>
    <lineage>
        <taxon>Bacteria</taxon>
        <taxon>Bacillati</taxon>
        <taxon>Bacillota</taxon>
        <taxon>Clostridia</taxon>
        <taxon>Halanaerobiales</taxon>
        <taxon>Halanaerobiaceae</taxon>
        <taxon>Halanaerobium</taxon>
    </lineage>
</organism>
<sequence length="694" mass="76423">MSFLSLYRKYRPENFNDLIGQDQVKITLKNALKNDRVAHAYLFAGPRGTGKTSTAKVFAKSLNCANPSADFEPCGECNSCQRIEKGNSLDVIEIDAASNRGIDEIRELREKVKFYPGEGQYKVYIIDEVHMLTKGAFNALLKTLEEPPESVVFILATTEPHEVITTIMSRCQRFDFTLLTLTNLKKRLKYIAEAEGYEIDREALDILARSARGGMRDAISLLDQAISFSDGQLSVDEISRMLGRIDKSDLKDFLLHLSSEQSQPALELLDKQLESGLGIERFSDELIEYCRELLLVKECGIDSGILEYSRSYLEEIASVAANLSTKKITRIIDEFASLKQKLRSSARPRLQLEISVIKLSSRGSSGSSLEARLSELEFKLDNFLTSSGDSAGNSSSDFKQKIEAQKTAAEKEKTSQNNEQNNQSKRSSKEENTDKDKNKIQKNNRETAPTQPAGRKPQQEKEKKAKSETEPAAEKTASAEKSAAAASSKESPQKPAAAGGAVSLNQVKENWARVLKETRQLDISVQALLREGEPAAVEGKTVIIAFPESKKFHYKGASSNKALVARVLRNVLNEAVEIEFQLGAKKKLADEPETSAPDRSEGVEVVEDSKPAADRGQNSGAEIDPAVEEVDNPSNKAEESSKNSDQNLEAEEPASQSAEVAEQAGDLDIESLARIFSGEIIEVDKSILENRGGN</sequence>
<evidence type="ECO:0000256" key="5">
    <source>
        <dbReference type="ARBA" id="ARBA00022705"/>
    </source>
</evidence>
<dbReference type="GO" id="GO:0009360">
    <property type="term" value="C:DNA polymerase III complex"/>
    <property type="evidence" value="ECO:0007669"/>
    <property type="project" value="InterPro"/>
</dbReference>
<comment type="similarity">
    <text evidence="1">Belongs to the DnaX/STICHEL family.</text>
</comment>
<dbReference type="RefSeq" id="WP_108137545.1">
    <property type="nucleotide sequence ID" value="NZ_QAXS01000001.1"/>
</dbReference>
<dbReference type="InterPro" id="IPR008921">
    <property type="entry name" value="DNA_pol3_clamp-load_cplx_C"/>
</dbReference>
<feature type="compositionally biased region" description="Basic and acidic residues" evidence="12">
    <location>
        <begin position="398"/>
        <end position="414"/>
    </location>
</feature>
<dbReference type="FunFam" id="1.10.8.60:FF:000013">
    <property type="entry name" value="DNA polymerase III subunit gamma/tau"/>
    <property type="match status" value="1"/>
</dbReference>
<dbReference type="InterPro" id="IPR012763">
    <property type="entry name" value="DNA_pol_III_sug/sutau_N"/>
</dbReference>
<dbReference type="GO" id="GO:0046872">
    <property type="term" value="F:metal ion binding"/>
    <property type="evidence" value="ECO:0007669"/>
    <property type="project" value="UniProtKB-KW"/>
</dbReference>
<dbReference type="CDD" id="cd00009">
    <property type="entry name" value="AAA"/>
    <property type="match status" value="1"/>
</dbReference>
<dbReference type="FunFam" id="3.40.50.300:FF:000014">
    <property type="entry name" value="DNA polymerase III subunit gamma/tau"/>
    <property type="match status" value="1"/>
</dbReference>
<proteinExistence type="inferred from homology"/>
<dbReference type="NCBIfam" id="TIGR02397">
    <property type="entry name" value="dnaX_nterm"/>
    <property type="match status" value="1"/>
</dbReference>
<keyword evidence="4" id="KW-0548">Nucleotidyltransferase</keyword>
<dbReference type="Gene3D" id="1.10.8.60">
    <property type="match status" value="1"/>
</dbReference>
<feature type="compositionally biased region" description="Low complexity" evidence="12">
    <location>
        <begin position="388"/>
        <end position="397"/>
    </location>
</feature>
<gene>
    <name evidence="14" type="ORF">C8C76_10171</name>
</gene>
<evidence type="ECO:0000313" key="14">
    <source>
        <dbReference type="EMBL" id="PTW03431.1"/>
    </source>
</evidence>
<feature type="region of interest" description="Disordered" evidence="12">
    <location>
        <begin position="588"/>
        <end position="666"/>
    </location>
</feature>
<protein>
    <recommendedName>
        <fullName evidence="2">DNA-directed DNA polymerase</fullName>
        <ecNumber evidence="2">2.7.7.7</ecNumber>
    </recommendedName>
</protein>
<dbReference type="PANTHER" id="PTHR11669:SF0">
    <property type="entry name" value="PROTEIN STICHEL-LIKE 2"/>
    <property type="match status" value="1"/>
</dbReference>
<dbReference type="GO" id="GO:0003677">
    <property type="term" value="F:DNA binding"/>
    <property type="evidence" value="ECO:0007669"/>
    <property type="project" value="InterPro"/>
</dbReference>
<dbReference type="Gene3D" id="1.20.272.10">
    <property type="match status" value="1"/>
</dbReference>
<dbReference type="PANTHER" id="PTHR11669">
    <property type="entry name" value="REPLICATION FACTOR C / DNA POLYMERASE III GAMMA-TAU SUBUNIT"/>
    <property type="match status" value="1"/>
</dbReference>
<evidence type="ECO:0000256" key="11">
    <source>
        <dbReference type="ARBA" id="ARBA00049244"/>
    </source>
</evidence>
<evidence type="ECO:0000313" key="15">
    <source>
        <dbReference type="Proteomes" id="UP000244089"/>
    </source>
</evidence>
<evidence type="ECO:0000256" key="10">
    <source>
        <dbReference type="ARBA" id="ARBA00022932"/>
    </source>
</evidence>
<keyword evidence="9" id="KW-0067">ATP-binding</keyword>
<dbReference type="SUPFAM" id="SSF48019">
    <property type="entry name" value="post-AAA+ oligomerization domain-like"/>
    <property type="match status" value="1"/>
</dbReference>
<evidence type="ECO:0000256" key="2">
    <source>
        <dbReference type="ARBA" id="ARBA00012417"/>
    </source>
</evidence>
<feature type="region of interest" description="Disordered" evidence="12">
    <location>
        <begin position="388"/>
        <end position="501"/>
    </location>
</feature>
<feature type="compositionally biased region" description="Basic and acidic residues" evidence="12">
    <location>
        <begin position="427"/>
        <end position="445"/>
    </location>
</feature>
<dbReference type="InterPro" id="IPR022754">
    <property type="entry name" value="DNA_pol_III_gamma-3"/>
</dbReference>
<keyword evidence="6" id="KW-0479">Metal-binding</keyword>
<evidence type="ECO:0000256" key="7">
    <source>
        <dbReference type="ARBA" id="ARBA00022741"/>
    </source>
</evidence>
<dbReference type="InterPro" id="IPR050238">
    <property type="entry name" value="DNA_Rep/Repair_Clamp_Loader"/>
</dbReference>
<evidence type="ECO:0000256" key="4">
    <source>
        <dbReference type="ARBA" id="ARBA00022695"/>
    </source>
</evidence>
<dbReference type="EMBL" id="QAXS01000001">
    <property type="protein sequence ID" value="PTW03431.1"/>
    <property type="molecule type" value="Genomic_DNA"/>
</dbReference>
<dbReference type="InterPro" id="IPR027417">
    <property type="entry name" value="P-loop_NTPase"/>
</dbReference>
<feature type="compositionally biased region" description="Basic and acidic residues" evidence="12">
    <location>
        <begin position="596"/>
        <end position="613"/>
    </location>
</feature>
<comment type="catalytic activity">
    <reaction evidence="11">
        <text>DNA(n) + a 2'-deoxyribonucleoside 5'-triphosphate = DNA(n+1) + diphosphate</text>
        <dbReference type="Rhea" id="RHEA:22508"/>
        <dbReference type="Rhea" id="RHEA-COMP:17339"/>
        <dbReference type="Rhea" id="RHEA-COMP:17340"/>
        <dbReference type="ChEBI" id="CHEBI:33019"/>
        <dbReference type="ChEBI" id="CHEBI:61560"/>
        <dbReference type="ChEBI" id="CHEBI:173112"/>
        <dbReference type="EC" id="2.7.7.7"/>
    </reaction>
</comment>
<dbReference type="GO" id="GO:0003887">
    <property type="term" value="F:DNA-directed DNA polymerase activity"/>
    <property type="evidence" value="ECO:0007669"/>
    <property type="project" value="UniProtKB-KW"/>
</dbReference>
<dbReference type="InterPro" id="IPR045085">
    <property type="entry name" value="HLD_clamp_pol_III_gamma_tau"/>
</dbReference>
<dbReference type="GO" id="GO:0006261">
    <property type="term" value="P:DNA-templated DNA replication"/>
    <property type="evidence" value="ECO:0007669"/>
    <property type="project" value="TreeGrafter"/>
</dbReference>
<dbReference type="InterPro" id="IPR001270">
    <property type="entry name" value="ClpA/B"/>
</dbReference>
<evidence type="ECO:0000259" key="13">
    <source>
        <dbReference type="SMART" id="SM00382"/>
    </source>
</evidence>
<feature type="domain" description="AAA+ ATPase" evidence="13">
    <location>
        <begin position="37"/>
        <end position="184"/>
    </location>
</feature>
<dbReference type="Proteomes" id="UP000244089">
    <property type="component" value="Unassembled WGS sequence"/>
</dbReference>
<reference evidence="14 15" key="1">
    <citation type="submission" date="2018-04" db="EMBL/GenBank/DDBJ databases">
        <title>Subsurface microbial communities from deep shales in Ohio and West Virginia, USA.</title>
        <authorList>
            <person name="Wrighton K."/>
        </authorList>
    </citation>
    <scope>NUCLEOTIDE SEQUENCE [LARGE SCALE GENOMIC DNA]</scope>
    <source>
        <strain evidence="14 15">WC1</strain>
    </source>
</reference>
<dbReference type="SUPFAM" id="SSF52540">
    <property type="entry name" value="P-loop containing nucleoside triphosphate hydrolases"/>
    <property type="match status" value="1"/>
</dbReference>
<feature type="compositionally biased region" description="Polar residues" evidence="12">
    <location>
        <begin position="415"/>
        <end position="425"/>
    </location>
</feature>
<name>A0A2T5RSW1_9FIRM</name>
<keyword evidence="7" id="KW-0547">Nucleotide-binding</keyword>
<evidence type="ECO:0000256" key="3">
    <source>
        <dbReference type="ARBA" id="ARBA00022679"/>
    </source>
</evidence>
<dbReference type="Pfam" id="PF13177">
    <property type="entry name" value="DNA_pol3_delta2"/>
    <property type="match status" value="1"/>
</dbReference>
<dbReference type="OrthoDB" id="9810148at2"/>
<feature type="compositionally biased region" description="Basic and acidic residues" evidence="12">
    <location>
        <begin position="457"/>
        <end position="473"/>
    </location>
</feature>
<dbReference type="Gene3D" id="3.40.50.300">
    <property type="entry name" value="P-loop containing nucleotide triphosphate hydrolases"/>
    <property type="match status" value="1"/>
</dbReference>
<accession>A0A2T5RSW1</accession>
<dbReference type="GO" id="GO:0005524">
    <property type="term" value="F:ATP binding"/>
    <property type="evidence" value="ECO:0007669"/>
    <property type="project" value="UniProtKB-KW"/>
</dbReference>
<dbReference type="InterPro" id="IPR048448">
    <property type="entry name" value="DnaX-like_C"/>
</dbReference>
<evidence type="ECO:0000256" key="8">
    <source>
        <dbReference type="ARBA" id="ARBA00022833"/>
    </source>
</evidence>
<dbReference type="Pfam" id="PF22608">
    <property type="entry name" value="DNAX_ATPase_lid"/>
    <property type="match status" value="1"/>
</dbReference>
<keyword evidence="5" id="KW-0235">DNA replication</keyword>
<keyword evidence="3" id="KW-0808">Transferase</keyword>
<dbReference type="PRINTS" id="PR00300">
    <property type="entry name" value="CLPPROTEASEA"/>
</dbReference>
<evidence type="ECO:0000256" key="12">
    <source>
        <dbReference type="SAM" id="MobiDB-lite"/>
    </source>
</evidence>
<dbReference type="EC" id="2.7.7.7" evidence="2"/>
<feature type="compositionally biased region" description="Low complexity" evidence="12">
    <location>
        <begin position="474"/>
        <end position="498"/>
    </location>
</feature>
<keyword evidence="10" id="KW-0239">DNA-directed DNA polymerase</keyword>
<evidence type="ECO:0000256" key="1">
    <source>
        <dbReference type="ARBA" id="ARBA00006360"/>
    </source>
</evidence>
<evidence type="ECO:0000256" key="6">
    <source>
        <dbReference type="ARBA" id="ARBA00022723"/>
    </source>
</evidence>
<dbReference type="NCBIfam" id="NF004046">
    <property type="entry name" value="PRK05563.1"/>
    <property type="match status" value="1"/>
</dbReference>
<dbReference type="Pfam" id="PF12169">
    <property type="entry name" value="DNA_pol3_gamma3"/>
    <property type="match status" value="1"/>
</dbReference>
<dbReference type="Pfam" id="PF20964">
    <property type="entry name" value="DnaX_C"/>
    <property type="match status" value="1"/>
</dbReference>
<dbReference type="AlphaFoldDB" id="A0A2T5RSW1"/>
<comment type="caution">
    <text evidence="14">The sequence shown here is derived from an EMBL/GenBank/DDBJ whole genome shotgun (WGS) entry which is preliminary data.</text>
</comment>
<dbReference type="InterPro" id="IPR003593">
    <property type="entry name" value="AAA+_ATPase"/>
</dbReference>
<evidence type="ECO:0000256" key="9">
    <source>
        <dbReference type="ARBA" id="ARBA00022840"/>
    </source>
</evidence>
<dbReference type="SMART" id="SM00382">
    <property type="entry name" value="AAA"/>
    <property type="match status" value="1"/>
</dbReference>